<dbReference type="PANTHER" id="PTHR24015:SF739">
    <property type="entry name" value="OS03G0644200 PROTEIN"/>
    <property type="match status" value="1"/>
</dbReference>
<dbReference type="InterPro" id="IPR011990">
    <property type="entry name" value="TPR-like_helical_dom_sf"/>
</dbReference>
<feature type="repeat" description="PPR" evidence="3">
    <location>
        <begin position="51"/>
        <end position="85"/>
    </location>
</feature>
<evidence type="ECO:0000313" key="5">
    <source>
        <dbReference type="Proteomes" id="UP001168877"/>
    </source>
</evidence>
<evidence type="ECO:0000256" key="2">
    <source>
        <dbReference type="ARBA" id="ARBA00022737"/>
    </source>
</evidence>
<proteinExistence type="inferred from homology"/>
<dbReference type="Proteomes" id="UP001168877">
    <property type="component" value="Unassembled WGS sequence"/>
</dbReference>
<dbReference type="PANTHER" id="PTHR24015">
    <property type="entry name" value="OS07G0578800 PROTEIN-RELATED"/>
    <property type="match status" value="1"/>
</dbReference>
<sequence>MAEEGVQVHSTVIKNGCEAITSVCNALISMYFKSKRVGDARSIFDNMEDRDSVTWNSMVAGYVANGLDMESFKMFHHMGLDGAKLTQSTYASVIKLCANTKELGFAKQIHCQVLKNGIGFDHNVSTGSWLLTNGKMDQAVNLFTQMNKEGVRPNNFTYSIILTANSIVSPFQVHAQIIKTNYDRYSSVGTALFDAFVKLGNVNEAAKVFELIDEKDIVAWSAMLAGYAQVGDTEGAVRIFRRLAAEGVKPNEFTFSSVINASAASAAAVEQGKQFHAFSIKSR</sequence>
<dbReference type="EMBL" id="JAUESC010000003">
    <property type="protein sequence ID" value="KAK0599240.1"/>
    <property type="molecule type" value="Genomic_DNA"/>
</dbReference>
<keyword evidence="5" id="KW-1185">Reference proteome</keyword>
<keyword evidence="2" id="KW-0677">Repeat</keyword>
<accession>A0AA39SZ42</accession>
<evidence type="ECO:0008006" key="6">
    <source>
        <dbReference type="Google" id="ProtNLM"/>
    </source>
</evidence>
<dbReference type="Pfam" id="PF01535">
    <property type="entry name" value="PPR"/>
    <property type="match status" value="2"/>
</dbReference>
<comment type="similarity">
    <text evidence="1">Belongs to the PPR family. PCMP-H subfamily.</text>
</comment>
<dbReference type="Gene3D" id="1.25.40.10">
    <property type="entry name" value="Tetratricopeptide repeat domain"/>
    <property type="match status" value="2"/>
</dbReference>
<evidence type="ECO:0000313" key="4">
    <source>
        <dbReference type="EMBL" id="KAK0599240.1"/>
    </source>
</evidence>
<comment type="caution">
    <text evidence="4">The sequence shown here is derived from an EMBL/GenBank/DDBJ whole genome shotgun (WGS) entry which is preliminary data.</text>
</comment>
<evidence type="ECO:0000256" key="3">
    <source>
        <dbReference type="PROSITE-ProRule" id="PRU00708"/>
    </source>
</evidence>
<dbReference type="GO" id="GO:0009451">
    <property type="term" value="P:RNA modification"/>
    <property type="evidence" value="ECO:0007669"/>
    <property type="project" value="InterPro"/>
</dbReference>
<dbReference type="PROSITE" id="PS51375">
    <property type="entry name" value="PPR"/>
    <property type="match status" value="2"/>
</dbReference>
<feature type="repeat" description="PPR" evidence="3">
    <location>
        <begin position="216"/>
        <end position="250"/>
    </location>
</feature>
<dbReference type="InterPro" id="IPR046960">
    <property type="entry name" value="PPR_At4g14850-like_plant"/>
</dbReference>
<reference evidence="4" key="1">
    <citation type="journal article" date="2022" name="Plant J.">
        <title>Strategies of tolerance reflected in two North American maple genomes.</title>
        <authorList>
            <person name="McEvoy S.L."/>
            <person name="Sezen U.U."/>
            <person name="Trouern-Trend A."/>
            <person name="McMahon S.M."/>
            <person name="Schaberg P.G."/>
            <person name="Yang J."/>
            <person name="Wegrzyn J.L."/>
            <person name="Swenson N.G."/>
        </authorList>
    </citation>
    <scope>NUCLEOTIDE SEQUENCE</scope>
    <source>
        <strain evidence="4">NS2018</strain>
    </source>
</reference>
<dbReference type="NCBIfam" id="TIGR00756">
    <property type="entry name" value="PPR"/>
    <property type="match status" value="3"/>
</dbReference>
<gene>
    <name evidence="4" type="ORF">LWI29_003519</name>
</gene>
<reference evidence="4" key="2">
    <citation type="submission" date="2023-06" db="EMBL/GenBank/DDBJ databases">
        <authorList>
            <person name="Swenson N.G."/>
            <person name="Wegrzyn J.L."/>
            <person name="Mcevoy S.L."/>
        </authorList>
    </citation>
    <scope>NUCLEOTIDE SEQUENCE</scope>
    <source>
        <strain evidence="4">NS2018</strain>
        <tissue evidence="4">Leaf</tissue>
    </source>
</reference>
<protein>
    <recommendedName>
        <fullName evidence="6">Pentatricopeptide repeat-containing protein</fullName>
    </recommendedName>
</protein>
<dbReference type="Pfam" id="PF13041">
    <property type="entry name" value="PPR_2"/>
    <property type="match status" value="2"/>
</dbReference>
<dbReference type="FunFam" id="1.25.40.10:FF:000201">
    <property type="entry name" value="Pentatricopeptide repeat-containing protein mitochondrial"/>
    <property type="match status" value="1"/>
</dbReference>
<name>A0AA39SZ42_ACESA</name>
<evidence type="ECO:0000256" key="1">
    <source>
        <dbReference type="ARBA" id="ARBA00006643"/>
    </source>
</evidence>
<organism evidence="4 5">
    <name type="scientific">Acer saccharum</name>
    <name type="common">Sugar maple</name>
    <dbReference type="NCBI Taxonomy" id="4024"/>
    <lineage>
        <taxon>Eukaryota</taxon>
        <taxon>Viridiplantae</taxon>
        <taxon>Streptophyta</taxon>
        <taxon>Embryophyta</taxon>
        <taxon>Tracheophyta</taxon>
        <taxon>Spermatophyta</taxon>
        <taxon>Magnoliopsida</taxon>
        <taxon>eudicotyledons</taxon>
        <taxon>Gunneridae</taxon>
        <taxon>Pentapetalae</taxon>
        <taxon>rosids</taxon>
        <taxon>malvids</taxon>
        <taxon>Sapindales</taxon>
        <taxon>Sapindaceae</taxon>
        <taxon>Hippocastanoideae</taxon>
        <taxon>Acereae</taxon>
        <taxon>Acer</taxon>
    </lineage>
</organism>
<dbReference type="FunFam" id="1.25.40.10:FF:000381">
    <property type="entry name" value="Pentatricopeptide repeat-containing protein"/>
    <property type="match status" value="1"/>
</dbReference>
<dbReference type="GO" id="GO:0003723">
    <property type="term" value="F:RNA binding"/>
    <property type="evidence" value="ECO:0007669"/>
    <property type="project" value="InterPro"/>
</dbReference>
<dbReference type="AlphaFoldDB" id="A0AA39SZ42"/>
<dbReference type="InterPro" id="IPR002885">
    <property type="entry name" value="PPR_rpt"/>
</dbReference>